<evidence type="ECO:0000313" key="2">
    <source>
        <dbReference type="EMBL" id="CAE2218820.1"/>
    </source>
</evidence>
<feature type="compositionally biased region" description="Basic residues" evidence="1">
    <location>
        <begin position="15"/>
        <end position="27"/>
    </location>
</feature>
<organism evidence="2">
    <name type="scientific">Odontella aurita</name>
    <dbReference type="NCBI Taxonomy" id="265563"/>
    <lineage>
        <taxon>Eukaryota</taxon>
        <taxon>Sar</taxon>
        <taxon>Stramenopiles</taxon>
        <taxon>Ochrophyta</taxon>
        <taxon>Bacillariophyta</taxon>
        <taxon>Mediophyceae</taxon>
        <taxon>Biddulphiophycidae</taxon>
        <taxon>Eupodiscales</taxon>
        <taxon>Odontellaceae</taxon>
        <taxon>Odontella</taxon>
    </lineage>
</organism>
<dbReference type="EMBL" id="HBKQ01011202">
    <property type="protein sequence ID" value="CAE2218820.1"/>
    <property type="molecule type" value="Transcribed_RNA"/>
</dbReference>
<reference evidence="2" key="1">
    <citation type="submission" date="2021-01" db="EMBL/GenBank/DDBJ databases">
        <authorList>
            <person name="Corre E."/>
            <person name="Pelletier E."/>
            <person name="Niang G."/>
            <person name="Scheremetjew M."/>
            <person name="Finn R."/>
            <person name="Kale V."/>
            <person name="Holt S."/>
            <person name="Cochrane G."/>
            <person name="Meng A."/>
            <person name="Brown T."/>
            <person name="Cohen L."/>
        </authorList>
    </citation>
    <scope>NUCLEOTIDE SEQUENCE</scope>
    <source>
        <strain evidence="2">Isolate 1302-5</strain>
    </source>
</reference>
<feature type="region of interest" description="Disordered" evidence="1">
    <location>
        <begin position="170"/>
        <end position="190"/>
    </location>
</feature>
<dbReference type="AlphaFoldDB" id="A0A7S4MEV0"/>
<sequence>MGRGKLVFKGDKSKNTPKKKKQSKKYSVRNESEEKLTSLSYESAAPSVRGNAPLEATVASKSVTSSVSATKRTPSVEHGRGRITTSGTVLTGHGTDLKSALRSGDAIIVTMNGRDEMRVITMVLSGISGAVSTPFTSDLKSPTQFRFIRKPRDHQREKNERERIAALDREEGEKQAFGTYGSSAAARKSGVTEMVYRERTEHGSYRIRREEINGEASRSDLLNKRSKKKSDKYC</sequence>
<name>A0A7S4MEV0_9STRA</name>
<feature type="compositionally biased region" description="Low complexity" evidence="1">
    <location>
        <begin position="56"/>
        <end position="71"/>
    </location>
</feature>
<feature type="region of interest" description="Disordered" evidence="1">
    <location>
        <begin position="1"/>
        <end position="88"/>
    </location>
</feature>
<gene>
    <name evidence="2" type="ORF">OAUR00152_LOCUS7526</name>
</gene>
<protein>
    <submittedName>
        <fullName evidence="2">Uncharacterized protein</fullName>
    </submittedName>
</protein>
<accession>A0A7S4MEV0</accession>
<evidence type="ECO:0000256" key="1">
    <source>
        <dbReference type="SAM" id="MobiDB-lite"/>
    </source>
</evidence>
<proteinExistence type="predicted"/>